<comment type="similarity">
    <text evidence="2">Belongs to the SNAPC3/SRD2 family.</text>
</comment>
<evidence type="ECO:0000256" key="6">
    <source>
        <dbReference type="ARBA" id="ARBA00023242"/>
    </source>
</evidence>
<dbReference type="PANTHER" id="PTHR13421:SF16">
    <property type="entry name" value="SNRNA-ACTIVATING PROTEIN COMPLEX SUBUNIT 3"/>
    <property type="match status" value="1"/>
</dbReference>
<name>A0A7J7GVK9_CAMSI</name>
<dbReference type="EMBL" id="JACBKZ010000008">
    <property type="protein sequence ID" value="KAF5943458.1"/>
    <property type="molecule type" value="Genomic_DNA"/>
</dbReference>
<dbReference type="GO" id="GO:0042796">
    <property type="term" value="P:snRNA transcription by RNA polymerase III"/>
    <property type="evidence" value="ECO:0007669"/>
    <property type="project" value="TreeGrafter"/>
</dbReference>
<dbReference type="AlphaFoldDB" id="A0A7J7GVK9"/>
<dbReference type="PANTHER" id="PTHR13421">
    <property type="entry name" value="SNRNA-ACTIVATING PROTEIN COMPLEX SUBUNIT 3"/>
    <property type="match status" value="1"/>
</dbReference>
<comment type="caution">
    <text evidence="8">The sequence shown here is derived from an EMBL/GenBank/DDBJ whole genome shotgun (WGS) entry which is preliminary data.</text>
</comment>
<organism evidence="8 9">
    <name type="scientific">Camellia sinensis</name>
    <name type="common">Tea plant</name>
    <name type="synonym">Thea sinensis</name>
    <dbReference type="NCBI Taxonomy" id="4442"/>
    <lineage>
        <taxon>Eukaryota</taxon>
        <taxon>Viridiplantae</taxon>
        <taxon>Streptophyta</taxon>
        <taxon>Embryophyta</taxon>
        <taxon>Tracheophyta</taxon>
        <taxon>Spermatophyta</taxon>
        <taxon>Magnoliopsida</taxon>
        <taxon>eudicotyledons</taxon>
        <taxon>Gunneridae</taxon>
        <taxon>Pentapetalae</taxon>
        <taxon>asterids</taxon>
        <taxon>Ericales</taxon>
        <taxon>Theaceae</taxon>
        <taxon>Camellia</taxon>
    </lineage>
</organism>
<evidence type="ECO:0000256" key="3">
    <source>
        <dbReference type="ARBA" id="ARBA00023015"/>
    </source>
</evidence>
<dbReference type="Proteomes" id="UP000593564">
    <property type="component" value="Unassembled WGS sequence"/>
</dbReference>
<dbReference type="GO" id="GO:0042795">
    <property type="term" value="P:snRNA transcription by RNA polymerase II"/>
    <property type="evidence" value="ECO:0007669"/>
    <property type="project" value="TreeGrafter"/>
</dbReference>
<evidence type="ECO:0000256" key="4">
    <source>
        <dbReference type="ARBA" id="ARBA00023125"/>
    </source>
</evidence>
<proteinExistence type="inferred from homology"/>
<evidence type="ECO:0000256" key="7">
    <source>
        <dbReference type="SAM" id="MobiDB-lite"/>
    </source>
</evidence>
<dbReference type="GO" id="GO:0000978">
    <property type="term" value="F:RNA polymerase II cis-regulatory region sequence-specific DNA binding"/>
    <property type="evidence" value="ECO:0007669"/>
    <property type="project" value="TreeGrafter"/>
</dbReference>
<dbReference type="GO" id="GO:0001046">
    <property type="term" value="F:core promoter sequence-specific DNA binding"/>
    <property type="evidence" value="ECO:0007669"/>
    <property type="project" value="TreeGrafter"/>
</dbReference>
<keyword evidence="9" id="KW-1185">Reference proteome</keyword>
<evidence type="ECO:0000256" key="5">
    <source>
        <dbReference type="ARBA" id="ARBA00023163"/>
    </source>
</evidence>
<feature type="compositionally biased region" description="Polar residues" evidence="7">
    <location>
        <begin position="100"/>
        <end position="114"/>
    </location>
</feature>
<keyword evidence="5" id="KW-0804">Transcription</keyword>
<reference evidence="8 9" key="2">
    <citation type="submission" date="2020-07" db="EMBL/GenBank/DDBJ databases">
        <title>Genome assembly of wild tea tree DASZ reveals pedigree and selection history of tea varieties.</title>
        <authorList>
            <person name="Zhang W."/>
        </authorList>
    </citation>
    <scope>NUCLEOTIDE SEQUENCE [LARGE SCALE GENOMIC DNA]</scope>
    <source>
        <strain evidence="9">cv. G240</strain>
        <tissue evidence="8">Leaf</tissue>
    </source>
</reference>
<evidence type="ECO:0008006" key="10">
    <source>
        <dbReference type="Google" id="ProtNLM"/>
    </source>
</evidence>
<accession>A0A7J7GVK9</accession>
<sequence>MNMTTTTTEMTESYFQDGEDRFVSIPRGGPVYVPDMVGPLTRVSDFEASVHQEVLKLKAEVCSDLSEMFDEDLCVDELKIIAEEELVNKAFEEAFKDVVQTGNSSEVSEEQSNAGRKDDGRISSCGHAGLEGSGMLEDASASFKSLNGFPQRTGDNGKLSGNISKKRKMRGRIINQQNHTSKESYIRKVEQLAKIKQKQDEDKAAARLHSFNGSCRIIECATLSSDGSERMKALKSLSSTTKVRSSNIHDHVPVLHPETVLCVEVYHNKRTWAKTQEFLVLGCQPLTELRDSIYCLTDKVMEKAEQHDPSGYFLIEDVFCNDLRVPSAIDYSKPVFDWFRKSEAEVLEKWECIISGEMQQKQKALLGSASSSHLPRFKAVDMHKTRFSDLRFRLGAGYLYCHQGDCKHVIVVRDMRLIHPEDVQNRAAYPITTFQLKLRYRKCSVCKIYRAEKVTVDDKWAPDNPCYFCKYCYYMLHYDENGSLLYNEFSVYDYHHE</sequence>
<feature type="region of interest" description="Disordered" evidence="7">
    <location>
        <begin position="100"/>
        <end position="127"/>
    </location>
</feature>
<protein>
    <recommendedName>
        <fullName evidence="10">snRNA-activating protein complex subunit</fullName>
    </recommendedName>
</protein>
<gene>
    <name evidence="8" type="ORF">HYC85_017535</name>
</gene>
<dbReference type="GO" id="GO:0005634">
    <property type="term" value="C:nucleus"/>
    <property type="evidence" value="ECO:0007669"/>
    <property type="project" value="UniProtKB-SubCell"/>
</dbReference>
<dbReference type="GO" id="GO:0019185">
    <property type="term" value="C:snRNA-activating protein complex"/>
    <property type="evidence" value="ECO:0007669"/>
    <property type="project" value="TreeGrafter"/>
</dbReference>
<evidence type="ECO:0000256" key="1">
    <source>
        <dbReference type="ARBA" id="ARBA00004123"/>
    </source>
</evidence>
<dbReference type="Pfam" id="PF12251">
    <property type="entry name" value="SNAPC3"/>
    <property type="match status" value="1"/>
</dbReference>
<dbReference type="GO" id="GO:0003681">
    <property type="term" value="F:bent DNA binding"/>
    <property type="evidence" value="ECO:0007669"/>
    <property type="project" value="TreeGrafter"/>
</dbReference>
<reference evidence="9" key="1">
    <citation type="journal article" date="2020" name="Nat. Commun.">
        <title>Genome assembly of wild tea tree DASZ reveals pedigree and selection history of tea varieties.</title>
        <authorList>
            <person name="Zhang W."/>
            <person name="Zhang Y."/>
            <person name="Qiu H."/>
            <person name="Guo Y."/>
            <person name="Wan H."/>
            <person name="Zhang X."/>
            <person name="Scossa F."/>
            <person name="Alseekh S."/>
            <person name="Zhang Q."/>
            <person name="Wang P."/>
            <person name="Xu L."/>
            <person name="Schmidt M.H."/>
            <person name="Jia X."/>
            <person name="Li D."/>
            <person name="Zhu A."/>
            <person name="Guo F."/>
            <person name="Chen W."/>
            <person name="Ni D."/>
            <person name="Usadel B."/>
            <person name="Fernie A.R."/>
            <person name="Wen W."/>
        </authorList>
    </citation>
    <scope>NUCLEOTIDE SEQUENCE [LARGE SCALE GENOMIC DNA]</scope>
    <source>
        <strain evidence="9">cv. G240</strain>
    </source>
</reference>
<evidence type="ECO:0000256" key="2">
    <source>
        <dbReference type="ARBA" id="ARBA00010410"/>
    </source>
</evidence>
<evidence type="ECO:0000313" key="9">
    <source>
        <dbReference type="Proteomes" id="UP000593564"/>
    </source>
</evidence>
<evidence type="ECO:0000313" key="8">
    <source>
        <dbReference type="EMBL" id="KAF5943458.1"/>
    </source>
</evidence>
<dbReference type="InterPro" id="IPR022042">
    <property type="entry name" value="snRNA-activating_su3"/>
</dbReference>
<keyword evidence="3" id="KW-0805">Transcription regulation</keyword>
<keyword evidence="6" id="KW-0539">Nucleus</keyword>
<dbReference type="GO" id="GO:0001006">
    <property type="term" value="F:RNA polymerase III type 3 promoter sequence-specific DNA binding"/>
    <property type="evidence" value="ECO:0007669"/>
    <property type="project" value="TreeGrafter"/>
</dbReference>
<comment type="subcellular location">
    <subcellularLocation>
        <location evidence="1">Nucleus</location>
    </subcellularLocation>
</comment>
<keyword evidence="4" id="KW-0238">DNA-binding</keyword>